<dbReference type="EMBL" id="BPQB01000244">
    <property type="protein sequence ID" value="GJF00922.1"/>
    <property type="molecule type" value="Genomic_DNA"/>
</dbReference>
<evidence type="ECO:0000313" key="3">
    <source>
        <dbReference type="Proteomes" id="UP000703269"/>
    </source>
</evidence>
<sequence length="1265" mass="140364">MPSTSAAAHRLAPLSDDTRAKVIQEPPAVHAERACAGRRDGKYEVLARVAVAGDLGGAGSISTRYAIAKELFPYKWDHLLPLPANDGNAAMQVNRANKIAKFTGHETARLGLELLSYSCWYIDGIEPTVRSVRSRQCQQRFTPEEDDSIPYCGACKGLDAIKGLQRHLRRAAARDRADAELTADDRKKIELQRASNTPILLTAARSAQLKKWLSDPYVQRAWKYLERGEFGSVFIDLYQQAQDGKLADKALFVKISEALADRIQREHSGNPNAKYGIRYDQDVLNFFIAMRGYGAQSAAQYNLLSEVIGGVCERRLRAITSKATEAMDSPDLTAHNVARLARDLKKRGYERVPVALSMDCTVLRGKLLHSTEFGSHILGSVEPLSAVEVRDRSDIDRIIEGVVEKGALASQVRVLVGKAAMHGCSTIPLAIPPTQGKDTAEDNAALLLKCIQFCAKEGIAVISCGADGASNEQGAHDILNASPAASDYLVFTIEKFGITVRIPVFPVTGPLVTIPDPGHVQKVLRNNEQSGTHCLSLNENVLTHDTLVSLQKEKGSGMVLKDVVNTDKQDDGAAIRLFHSNALAACMNAEGTIDPQYRMAFAVHFVFGELFDAVFKRDLSHFERVRAVLRAKFFLKIWRDHIAEKNQSPYGYLFLMRRSFLSSQNYKSLNHLCDALIKLVIVHSEFYPNVPFLPWQHGSMALEKLFGIARTFIPNFTYVEFIVTLRHVLLRESALLRLAQCGVHEKKEKTSGYVHDTTLEQLTEESLKKLSQLPSRAQICEIAVVAFDEVIALMQEPLGITKQPSLPFTFPELVVGYKQKARRKEKEPVAVYYSDDDEDDEDAVEDEDEDDAAEDEASELDSEDEREMLDALAANDANELRDGLRNMPDDSQQVRDLFHIARLSALMEDLHAEELAAAEGLAEPPVLLRPDISNLLNADPVPARLEEVYKLQPILRPSDKSIDLDAVIRLRRAHDRKSGVLSEKTFELKPRYAEYEPKKLAEATKALGDAAPVDKGDLSTALDANACAPLTRNEIQHRLRFEASTNDALQALMHKRKGGFSRPERWTNVKAAQSASDVDASTSTGKGRITPWALAKTITAAVPHVDTLLPNLATRGITLLNRLRKGSWVVVQTKDIRYVGRVEAIFKKNGTAKGNQHCSTSDAGPSDIASLTNIPMRVFVECEPGEDVNRFRHHTRVTGALWHHATAKEIVYHLGPSAMDESSSGRLGSLKDWAYERWSTLGRQEIQQLICAQYKKKKRTKKTAT</sequence>
<dbReference type="Proteomes" id="UP000703269">
    <property type="component" value="Unassembled WGS sequence"/>
</dbReference>
<name>A0A9P3GTQ5_9APHY</name>
<evidence type="ECO:0000256" key="1">
    <source>
        <dbReference type="SAM" id="MobiDB-lite"/>
    </source>
</evidence>
<feature type="compositionally biased region" description="Acidic residues" evidence="1">
    <location>
        <begin position="834"/>
        <end position="865"/>
    </location>
</feature>
<organism evidence="2 3">
    <name type="scientific">Phanerochaete sordida</name>
    <dbReference type="NCBI Taxonomy" id="48140"/>
    <lineage>
        <taxon>Eukaryota</taxon>
        <taxon>Fungi</taxon>
        <taxon>Dikarya</taxon>
        <taxon>Basidiomycota</taxon>
        <taxon>Agaricomycotina</taxon>
        <taxon>Agaricomycetes</taxon>
        <taxon>Polyporales</taxon>
        <taxon>Phanerochaetaceae</taxon>
        <taxon>Phanerochaete</taxon>
    </lineage>
</organism>
<feature type="region of interest" description="Disordered" evidence="1">
    <location>
        <begin position="827"/>
        <end position="865"/>
    </location>
</feature>
<keyword evidence="3" id="KW-1185">Reference proteome</keyword>
<proteinExistence type="predicted"/>
<evidence type="ECO:0000313" key="2">
    <source>
        <dbReference type="EMBL" id="GJF00922.1"/>
    </source>
</evidence>
<protein>
    <submittedName>
        <fullName evidence="2">Uncharacterized protein</fullName>
    </submittedName>
</protein>
<reference evidence="2 3" key="1">
    <citation type="submission" date="2021-08" db="EMBL/GenBank/DDBJ databases">
        <title>Draft Genome Sequence of Phanerochaete sordida strain YK-624.</title>
        <authorList>
            <person name="Mori T."/>
            <person name="Dohra H."/>
            <person name="Suzuki T."/>
            <person name="Kawagishi H."/>
            <person name="Hirai H."/>
        </authorList>
    </citation>
    <scope>NUCLEOTIDE SEQUENCE [LARGE SCALE GENOMIC DNA]</scope>
    <source>
        <strain evidence="2 3">YK-624</strain>
    </source>
</reference>
<dbReference type="AlphaFoldDB" id="A0A9P3GTQ5"/>
<accession>A0A9P3GTQ5</accession>
<gene>
    <name evidence="2" type="ORF">PsYK624_172260</name>
</gene>
<comment type="caution">
    <text evidence="2">The sequence shown here is derived from an EMBL/GenBank/DDBJ whole genome shotgun (WGS) entry which is preliminary data.</text>
</comment>
<dbReference type="OrthoDB" id="2436145at2759"/>